<evidence type="ECO:0000256" key="5">
    <source>
        <dbReference type="ARBA" id="ARBA00022741"/>
    </source>
</evidence>
<dbReference type="PRINTS" id="PR00344">
    <property type="entry name" value="BCTRLSENSOR"/>
</dbReference>
<dbReference type="SUPFAM" id="SSF55874">
    <property type="entry name" value="ATPase domain of HSP90 chaperone/DNA topoisomerase II/histidine kinase"/>
    <property type="match status" value="1"/>
</dbReference>
<keyword evidence="6" id="KW-0418">Kinase</keyword>
<feature type="region of interest" description="Disordered" evidence="8">
    <location>
        <begin position="1"/>
        <end position="39"/>
    </location>
</feature>
<dbReference type="AlphaFoldDB" id="A0A6L7G9W9"/>
<dbReference type="GO" id="GO:0004673">
    <property type="term" value="F:protein histidine kinase activity"/>
    <property type="evidence" value="ECO:0007669"/>
    <property type="project" value="UniProtKB-EC"/>
</dbReference>
<sequence length="238" mass="25941">MMDPRARPGAGWPRSPRKERPMRPTPVADIRPPVLSGTVLPPLTVPDRAAEADHRIANSLQMLSALITRELRDPGAGERGALLRTQGRILAIAEMHRLLHHAGAEPEAAAYLGRLCGAFARLLPAHRPLRLEAEPARMAPSALTAAGILVSELVMNAAKHAYDPRTPGEIVIRLRARQGRLLRLEVEDHGPRAHPPETGRGLGLALIEATCRELGGTPAWENARPGLRFVLRMPMMAR</sequence>
<name>A0A6L7G9W9_9RHOB</name>
<dbReference type="Pfam" id="PF07568">
    <property type="entry name" value="HisKA_2"/>
    <property type="match status" value="1"/>
</dbReference>
<dbReference type="EMBL" id="WUMU01000019">
    <property type="protein sequence ID" value="MXN19543.1"/>
    <property type="molecule type" value="Genomic_DNA"/>
</dbReference>
<evidence type="ECO:0000256" key="2">
    <source>
        <dbReference type="ARBA" id="ARBA00012438"/>
    </source>
</evidence>
<dbReference type="Proteomes" id="UP000477911">
    <property type="component" value="Unassembled WGS sequence"/>
</dbReference>
<organism evidence="10 11">
    <name type="scientific">Pseudooceanicola albus</name>
    <dbReference type="NCBI Taxonomy" id="2692189"/>
    <lineage>
        <taxon>Bacteria</taxon>
        <taxon>Pseudomonadati</taxon>
        <taxon>Pseudomonadota</taxon>
        <taxon>Alphaproteobacteria</taxon>
        <taxon>Rhodobacterales</taxon>
        <taxon>Paracoccaceae</taxon>
        <taxon>Pseudooceanicola</taxon>
    </lineage>
</organism>
<keyword evidence="11" id="KW-1185">Reference proteome</keyword>
<dbReference type="InterPro" id="IPR004358">
    <property type="entry name" value="Sig_transdc_His_kin-like_C"/>
</dbReference>
<dbReference type="PANTHER" id="PTHR41523:SF7">
    <property type="entry name" value="HISTIDINE KINASE"/>
    <property type="match status" value="1"/>
</dbReference>
<keyword evidence="3" id="KW-0597">Phosphoprotein</keyword>
<dbReference type="PANTHER" id="PTHR41523">
    <property type="entry name" value="TWO-COMPONENT SYSTEM SENSOR PROTEIN"/>
    <property type="match status" value="1"/>
</dbReference>
<dbReference type="CDD" id="cd16936">
    <property type="entry name" value="HATPase_RsbW-like"/>
    <property type="match status" value="1"/>
</dbReference>
<dbReference type="InterPro" id="IPR011495">
    <property type="entry name" value="Sig_transdc_His_kin_sub2_dim/P"/>
</dbReference>
<comment type="catalytic activity">
    <reaction evidence="1">
        <text>ATP + protein L-histidine = ADP + protein N-phospho-L-histidine.</text>
        <dbReference type="EC" id="2.7.13.3"/>
    </reaction>
</comment>
<gene>
    <name evidence="10" type="ORF">GR170_17055</name>
</gene>
<evidence type="ECO:0000313" key="11">
    <source>
        <dbReference type="Proteomes" id="UP000477911"/>
    </source>
</evidence>
<reference evidence="10 11" key="1">
    <citation type="submission" date="2019-12" db="EMBL/GenBank/DDBJ databases">
        <authorList>
            <person name="Li M."/>
        </authorList>
    </citation>
    <scope>NUCLEOTIDE SEQUENCE [LARGE SCALE GENOMIC DNA]</scope>
    <source>
        <strain evidence="10 11">GBMRC 2024</strain>
    </source>
</reference>
<dbReference type="GO" id="GO:0005524">
    <property type="term" value="F:ATP binding"/>
    <property type="evidence" value="ECO:0007669"/>
    <property type="project" value="UniProtKB-KW"/>
</dbReference>
<feature type="domain" description="Histidine kinase/HSP90-like ATPase" evidence="9">
    <location>
        <begin position="141"/>
        <end position="237"/>
    </location>
</feature>
<dbReference type="Pfam" id="PF13581">
    <property type="entry name" value="HATPase_c_2"/>
    <property type="match status" value="1"/>
</dbReference>
<dbReference type="SMART" id="SM00387">
    <property type="entry name" value="HATPase_c"/>
    <property type="match status" value="1"/>
</dbReference>
<keyword evidence="7" id="KW-0067">ATP-binding</keyword>
<accession>A0A6L7G9W9</accession>
<evidence type="ECO:0000256" key="7">
    <source>
        <dbReference type="ARBA" id="ARBA00022840"/>
    </source>
</evidence>
<dbReference type="EC" id="2.7.13.3" evidence="2"/>
<proteinExistence type="predicted"/>
<dbReference type="Gene3D" id="3.30.565.10">
    <property type="entry name" value="Histidine kinase-like ATPase, C-terminal domain"/>
    <property type="match status" value="1"/>
</dbReference>
<comment type="caution">
    <text evidence="10">The sequence shown here is derived from an EMBL/GenBank/DDBJ whole genome shotgun (WGS) entry which is preliminary data.</text>
</comment>
<keyword evidence="5" id="KW-0547">Nucleotide-binding</keyword>
<evidence type="ECO:0000313" key="10">
    <source>
        <dbReference type="EMBL" id="MXN19543.1"/>
    </source>
</evidence>
<keyword evidence="4" id="KW-0808">Transferase</keyword>
<evidence type="ECO:0000256" key="4">
    <source>
        <dbReference type="ARBA" id="ARBA00022679"/>
    </source>
</evidence>
<evidence type="ECO:0000259" key="9">
    <source>
        <dbReference type="SMART" id="SM00387"/>
    </source>
</evidence>
<dbReference type="InterPro" id="IPR036890">
    <property type="entry name" value="HATPase_C_sf"/>
</dbReference>
<dbReference type="InterPro" id="IPR003594">
    <property type="entry name" value="HATPase_dom"/>
</dbReference>
<protein>
    <recommendedName>
        <fullName evidence="2">histidine kinase</fullName>
        <ecNumber evidence="2">2.7.13.3</ecNumber>
    </recommendedName>
</protein>
<evidence type="ECO:0000256" key="8">
    <source>
        <dbReference type="SAM" id="MobiDB-lite"/>
    </source>
</evidence>
<evidence type="ECO:0000256" key="3">
    <source>
        <dbReference type="ARBA" id="ARBA00022553"/>
    </source>
</evidence>
<evidence type="ECO:0000256" key="1">
    <source>
        <dbReference type="ARBA" id="ARBA00000085"/>
    </source>
</evidence>
<evidence type="ECO:0000256" key="6">
    <source>
        <dbReference type="ARBA" id="ARBA00022777"/>
    </source>
</evidence>